<keyword evidence="2" id="KW-1185">Reference proteome</keyword>
<accession>A0A6G1D654</accession>
<dbReference type="EMBL" id="SPHZ02000007">
    <property type="protein sequence ID" value="KAF0907792.1"/>
    <property type="molecule type" value="Genomic_DNA"/>
</dbReference>
<dbReference type="Proteomes" id="UP000479710">
    <property type="component" value="Unassembled WGS sequence"/>
</dbReference>
<evidence type="ECO:0000313" key="1">
    <source>
        <dbReference type="EMBL" id="KAF0907792.1"/>
    </source>
</evidence>
<protein>
    <submittedName>
        <fullName evidence="1">Uncharacterized protein</fullName>
    </submittedName>
</protein>
<evidence type="ECO:0000313" key="2">
    <source>
        <dbReference type="Proteomes" id="UP000479710"/>
    </source>
</evidence>
<gene>
    <name evidence="1" type="ORF">E2562_020866</name>
</gene>
<proteinExistence type="predicted"/>
<name>A0A6G1D654_9ORYZ</name>
<comment type="caution">
    <text evidence="1">The sequence shown here is derived from an EMBL/GenBank/DDBJ whole genome shotgun (WGS) entry which is preliminary data.</text>
</comment>
<sequence>MDICDCLKASSARGCAPRDLLLGRAQSQLRGIRSLPDRGQARRQLPQLQACSGMGRLGGIYNDFKDLGLEAPCARGLLHSPLE</sequence>
<dbReference type="AlphaFoldDB" id="A0A6G1D654"/>
<reference evidence="1 2" key="1">
    <citation type="submission" date="2019-11" db="EMBL/GenBank/DDBJ databases">
        <title>Whole genome sequence of Oryza granulata.</title>
        <authorList>
            <person name="Li W."/>
        </authorList>
    </citation>
    <scope>NUCLEOTIDE SEQUENCE [LARGE SCALE GENOMIC DNA]</scope>
    <source>
        <strain evidence="2">cv. Menghai</strain>
        <tissue evidence="1">Leaf</tissue>
    </source>
</reference>
<organism evidence="1 2">
    <name type="scientific">Oryza meyeriana var. granulata</name>
    <dbReference type="NCBI Taxonomy" id="110450"/>
    <lineage>
        <taxon>Eukaryota</taxon>
        <taxon>Viridiplantae</taxon>
        <taxon>Streptophyta</taxon>
        <taxon>Embryophyta</taxon>
        <taxon>Tracheophyta</taxon>
        <taxon>Spermatophyta</taxon>
        <taxon>Magnoliopsida</taxon>
        <taxon>Liliopsida</taxon>
        <taxon>Poales</taxon>
        <taxon>Poaceae</taxon>
        <taxon>BOP clade</taxon>
        <taxon>Oryzoideae</taxon>
        <taxon>Oryzeae</taxon>
        <taxon>Oryzinae</taxon>
        <taxon>Oryza</taxon>
        <taxon>Oryza meyeriana</taxon>
    </lineage>
</organism>